<dbReference type="Proteomes" id="UP001556367">
    <property type="component" value="Unassembled WGS sequence"/>
</dbReference>
<accession>A0ABR3JV69</accession>
<sequence>MATTSRQAQSQANRNDELIPEFSEYSFNPLTALVIPPALLKFAARNVARETVRPLALIKTTTHPVLPLEIHNYTNIAVRRHPTNPLVQAARSLVTERGTGNVVARSFSKFFNYYEKGTYKPTGSEWRVVAEEKVDGSIIGMFWYAGEWRFVSKAQFSGPHVDMAQEILNELYPGATAGLDREKTYVLEVVHPRSPQAIKYATKKLVLLSIIGKDGSEPGPDFDWSRHPFPRPRQISVDDPTHVDLSQLQRMNLSNEEGFVVKFYRTPSDRRPARVKVKFDAYLDLIKSHHSLSPRGFVDMYMRTRSGIHSIDWDGIVSPRLRDAKAEEVQSLQAVADDFKGEAWLATAEGLLDSIFNFYAEQEMEWHRVMRLLQDEGFTDIGSDEKSVKDAFAARLMKQDGREPIASWLRGALFAWYSGSGIDRAVGSFLRAVKVPVEFQARDI</sequence>
<keyword evidence="3" id="KW-1185">Reference proteome</keyword>
<gene>
    <name evidence="2" type="ORF">HGRIS_014319</name>
</gene>
<name>A0ABR3JV69_9AGAR</name>
<dbReference type="Pfam" id="PF09511">
    <property type="entry name" value="RNA_lig_T4_1"/>
    <property type="match status" value="1"/>
</dbReference>
<protein>
    <recommendedName>
        <fullName evidence="1">T4 RNA ligase 1-like N-terminal domain-containing protein</fullName>
    </recommendedName>
</protein>
<proteinExistence type="predicted"/>
<dbReference type="EMBL" id="JASNQZ010000003">
    <property type="protein sequence ID" value="KAL0959006.1"/>
    <property type="molecule type" value="Genomic_DNA"/>
</dbReference>
<organism evidence="2 3">
    <name type="scientific">Hohenbuehelia grisea</name>
    <dbReference type="NCBI Taxonomy" id="104357"/>
    <lineage>
        <taxon>Eukaryota</taxon>
        <taxon>Fungi</taxon>
        <taxon>Dikarya</taxon>
        <taxon>Basidiomycota</taxon>
        <taxon>Agaricomycotina</taxon>
        <taxon>Agaricomycetes</taxon>
        <taxon>Agaricomycetidae</taxon>
        <taxon>Agaricales</taxon>
        <taxon>Pleurotineae</taxon>
        <taxon>Pleurotaceae</taxon>
        <taxon>Hohenbuehelia</taxon>
    </lineage>
</organism>
<comment type="caution">
    <text evidence="2">The sequence shown here is derived from an EMBL/GenBank/DDBJ whole genome shotgun (WGS) entry which is preliminary data.</text>
</comment>
<evidence type="ECO:0000313" key="3">
    <source>
        <dbReference type="Proteomes" id="UP001556367"/>
    </source>
</evidence>
<feature type="domain" description="T4 RNA ligase 1-like N-terminal" evidence="1">
    <location>
        <begin position="90"/>
        <end position="210"/>
    </location>
</feature>
<evidence type="ECO:0000259" key="1">
    <source>
        <dbReference type="Pfam" id="PF09511"/>
    </source>
</evidence>
<dbReference type="InterPro" id="IPR019039">
    <property type="entry name" value="T4-Rnl1-like_N"/>
</dbReference>
<reference evidence="3" key="1">
    <citation type="submission" date="2024-06" db="EMBL/GenBank/DDBJ databases">
        <title>Multi-omics analyses provide insights into the biosynthesis of the anticancer antibiotic pleurotin in Hohenbuehelia grisea.</title>
        <authorList>
            <person name="Weaver J.A."/>
            <person name="Alberti F."/>
        </authorList>
    </citation>
    <scope>NUCLEOTIDE SEQUENCE [LARGE SCALE GENOMIC DNA]</scope>
    <source>
        <strain evidence="3">T-177</strain>
    </source>
</reference>
<evidence type="ECO:0000313" key="2">
    <source>
        <dbReference type="EMBL" id="KAL0959006.1"/>
    </source>
</evidence>